<evidence type="ECO:0000256" key="2">
    <source>
        <dbReference type="ARBA" id="ARBA00007935"/>
    </source>
</evidence>
<dbReference type="CDD" id="cd06550">
    <property type="entry name" value="TM_ABC_iron-siderophores_like"/>
    <property type="match status" value="1"/>
</dbReference>
<organism evidence="10 11">
    <name type="scientific">Candidatus Methanoplasma termitum</name>
    <dbReference type="NCBI Taxonomy" id="1577791"/>
    <lineage>
        <taxon>Archaea</taxon>
        <taxon>Methanobacteriati</taxon>
        <taxon>Thermoplasmatota</taxon>
        <taxon>Thermoplasmata</taxon>
        <taxon>Methanomassiliicoccales</taxon>
        <taxon>Methanomassiliicoccaceae</taxon>
        <taxon>Candidatus Methanoplasma</taxon>
    </lineage>
</organism>
<feature type="transmembrane region" description="Helical" evidence="8">
    <location>
        <begin position="718"/>
        <end position="735"/>
    </location>
</feature>
<feature type="transmembrane region" description="Helical" evidence="8">
    <location>
        <begin position="747"/>
        <end position="772"/>
    </location>
</feature>
<dbReference type="OrthoDB" id="53254at2157"/>
<keyword evidence="6 8" id="KW-1133">Transmembrane helix</keyword>
<name>A0A0A7LCX7_9ARCH</name>
<protein>
    <submittedName>
        <fullName evidence="10">BtuC1 protein</fullName>
    </submittedName>
</protein>
<dbReference type="PANTHER" id="PTHR30472:SF25">
    <property type="entry name" value="ABC TRANSPORTER PERMEASE PROTEIN MJ0876-RELATED"/>
    <property type="match status" value="1"/>
</dbReference>
<dbReference type="SUPFAM" id="SSF50998">
    <property type="entry name" value="Quinoprotein alcohol dehydrogenase-like"/>
    <property type="match status" value="1"/>
</dbReference>
<dbReference type="HOGENOM" id="CLU_312313_0_0_2"/>
<dbReference type="Pfam" id="PF01032">
    <property type="entry name" value="FecCD"/>
    <property type="match status" value="1"/>
</dbReference>
<feature type="transmembrane region" description="Helical" evidence="8">
    <location>
        <begin position="899"/>
        <end position="925"/>
    </location>
</feature>
<feature type="transmembrane region" description="Helical" evidence="8">
    <location>
        <begin position="962"/>
        <end position="987"/>
    </location>
</feature>
<feature type="transmembrane region" description="Helical" evidence="8">
    <location>
        <begin position="655"/>
        <end position="680"/>
    </location>
</feature>
<evidence type="ECO:0000256" key="4">
    <source>
        <dbReference type="ARBA" id="ARBA00022475"/>
    </source>
</evidence>
<keyword evidence="4" id="KW-1003">Cell membrane</keyword>
<keyword evidence="3" id="KW-0813">Transport</keyword>
<dbReference type="Gene3D" id="1.10.3470.10">
    <property type="entry name" value="ABC transporter involved in vitamin B12 uptake, BtuC"/>
    <property type="match status" value="1"/>
</dbReference>
<keyword evidence="5 8" id="KW-0812">Transmembrane</keyword>
<dbReference type="Proteomes" id="UP000030787">
    <property type="component" value="Chromosome"/>
</dbReference>
<dbReference type="InterPro" id="IPR011047">
    <property type="entry name" value="Quinoprotein_ADH-like_sf"/>
</dbReference>
<sequence>MNIRNNIRKAVLFAVSALLVITPLLVFAHNASADGSGGEGVLFDMGNGDTKWSDINSGGSINDVLYKTASDAGFSYSYSSSSKAITINGVTETTIGSKSTGGSMIRSGTTGVTVTSKWIAYQWDGSAKAWNVISDISAPYTGGYLALGFYPNGQTPVETPDNPSAWTMIRGDSLQTGAQDTTESDRQAEFKWTDTRPSSGVQASVLSANGCIFVKYNPSKLIPPATSAIGYLVCYTMDGKEQWEFSYPTMPVYDLSTPLIVGNNIYIPTSYGYIFKVPLTGPGDNNENVTTFGGKTYASLDIGSQQGAISSSTGATLTGTVYNNGPGSLVFDSGAIYFSSTNGMMYCFDVSLNLIWSSQMGGSAYFISQTVTDKYVFAGALNGGLYAIDKKNGSIVDQTIVYTRTVNGKDYGSVLAVAAFENNGIYTLAFGVSDGRGLNVLVGGVAIYTFDGSKLSKRSLNTSAFGVVANYVLPVTTESFEGIYVSASNGIFSVDLDGNYVLLNDKITTIRAPMVLVNGDSIYVQGYSINEPLYVLSLDGTIRSTFVAPKEGAANFSMAPALSMDGWVFLGNDSGVNAAYGTFQVYQGQNGSSGLPLIYIVAAILAAIILILIAVYVVLKYVKKEDKPFNYISRRIKHYLGGEDLRHNKRSKHRLWVVLAIGIILSVVVFFASLCIGYHATMSFGDMLHALFGAISNGGADPSNLDQIRVFESRLPRALAALGVGIGLSVAGSMYQAVIRNPLVDPYIMGVSSGAGTAAVAVIAFHFTFFGLFAANSIFTTAIVAMIGGLIAFAVTMFIAEKAGGTSINFVLAGVVVGLAFSSIQTLMMSMAGHEVSNALSWLFGSFANISWNQVWIILLPGLAMSLVPLLWAKELNLVLLGEDQAQQMGLNVRRFNRLILILASVLTSLCVAFVGIIGFVGLVIPHLCRMMLGGDHRLVLPASIAFGGALMMFADLASRTLYLGLELPVGAITTIIGVPVFAYLLIRRGKMYDG</sequence>
<dbReference type="GO" id="GO:0022857">
    <property type="term" value="F:transmembrane transporter activity"/>
    <property type="evidence" value="ECO:0007669"/>
    <property type="project" value="InterPro"/>
</dbReference>
<evidence type="ECO:0000256" key="1">
    <source>
        <dbReference type="ARBA" id="ARBA00004651"/>
    </source>
</evidence>
<comment type="similarity">
    <text evidence="2">Belongs to the binding-protein-dependent transport system permease family. FecCD subfamily.</text>
</comment>
<dbReference type="InterPro" id="IPR018391">
    <property type="entry name" value="PQQ_b-propeller_rpt"/>
</dbReference>
<dbReference type="InterPro" id="IPR037294">
    <property type="entry name" value="ABC_BtuC-like"/>
</dbReference>
<dbReference type="SUPFAM" id="SSF81345">
    <property type="entry name" value="ABC transporter involved in vitamin B12 uptake, BtuC"/>
    <property type="match status" value="1"/>
</dbReference>
<dbReference type="STRING" id="1577791.Mpt1_c02220"/>
<accession>A0A0A7LCX7</accession>
<evidence type="ECO:0000256" key="3">
    <source>
        <dbReference type="ARBA" id="ARBA00022448"/>
    </source>
</evidence>
<evidence type="ECO:0000259" key="9">
    <source>
        <dbReference type="Pfam" id="PF13360"/>
    </source>
</evidence>
<evidence type="ECO:0000256" key="7">
    <source>
        <dbReference type="ARBA" id="ARBA00023136"/>
    </source>
</evidence>
<dbReference type="PANTHER" id="PTHR30472">
    <property type="entry name" value="FERRIC ENTEROBACTIN TRANSPORT SYSTEM PERMEASE PROTEIN"/>
    <property type="match status" value="1"/>
</dbReference>
<proteinExistence type="inferred from homology"/>
<dbReference type="GO" id="GO:0005886">
    <property type="term" value="C:plasma membrane"/>
    <property type="evidence" value="ECO:0007669"/>
    <property type="project" value="UniProtKB-SubCell"/>
</dbReference>
<evidence type="ECO:0000256" key="6">
    <source>
        <dbReference type="ARBA" id="ARBA00022989"/>
    </source>
</evidence>
<dbReference type="FunFam" id="1.10.3470.10:FF:000001">
    <property type="entry name" value="Vitamin B12 ABC transporter permease BtuC"/>
    <property type="match status" value="1"/>
</dbReference>
<evidence type="ECO:0000313" key="11">
    <source>
        <dbReference type="Proteomes" id="UP000030787"/>
    </source>
</evidence>
<feature type="transmembrane region" description="Helical" evidence="8">
    <location>
        <begin position="778"/>
        <end position="799"/>
    </location>
</feature>
<dbReference type="RefSeq" id="WP_082007210.1">
    <property type="nucleotide sequence ID" value="NZ_CP010070.1"/>
</dbReference>
<dbReference type="InterPro" id="IPR015943">
    <property type="entry name" value="WD40/YVTN_repeat-like_dom_sf"/>
</dbReference>
<evidence type="ECO:0000256" key="5">
    <source>
        <dbReference type="ARBA" id="ARBA00022692"/>
    </source>
</evidence>
<feature type="domain" description="Pyrrolo-quinoline quinone repeat" evidence="9">
    <location>
        <begin position="237"/>
        <end position="396"/>
    </location>
</feature>
<dbReference type="InterPro" id="IPR002372">
    <property type="entry name" value="PQQ_rpt_dom"/>
</dbReference>
<comment type="subcellular location">
    <subcellularLocation>
        <location evidence="1">Cell membrane</location>
        <topology evidence="1">Multi-pass membrane protein</topology>
    </subcellularLocation>
</comment>
<dbReference type="GeneID" id="31879535"/>
<keyword evidence="11" id="KW-1185">Reference proteome</keyword>
<dbReference type="Pfam" id="PF13360">
    <property type="entry name" value="PQQ_2"/>
    <property type="match status" value="1"/>
</dbReference>
<dbReference type="Gene3D" id="2.130.10.10">
    <property type="entry name" value="YVTN repeat-like/Quinoprotein amine dehydrogenase"/>
    <property type="match status" value="1"/>
</dbReference>
<evidence type="ECO:0000313" key="10">
    <source>
        <dbReference type="EMBL" id="AIZ56122.1"/>
    </source>
</evidence>
<gene>
    <name evidence="10" type="primary">btuC1</name>
    <name evidence="10" type="ORF">Mpt1_c02220</name>
</gene>
<feature type="transmembrane region" description="Helical" evidence="8">
    <location>
        <begin position="811"/>
        <end position="832"/>
    </location>
</feature>
<dbReference type="AlphaFoldDB" id="A0A0A7LCX7"/>
<dbReference type="SMART" id="SM00564">
    <property type="entry name" value="PQQ"/>
    <property type="match status" value="4"/>
</dbReference>
<feature type="transmembrane region" description="Helical" evidence="8">
    <location>
        <begin position="937"/>
        <end position="955"/>
    </location>
</feature>
<feature type="transmembrane region" description="Helical" evidence="8">
    <location>
        <begin position="597"/>
        <end position="619"/>
    </location>
</feature>
<dbReference type="InterPro" id="IPR000522">
    <property type="entry name" value="ABC_transptr_permease_BtuC"/>
</dbReference>
<evidence type="ECO:0000256" key="8">
    <source>
        <dbReference type="SAM" id="Phobius"/>
    </source>
</evidence>
<feature type="transmembrane region" description="Helical" evidence="8">
    <location>
        <begin position="852"/>
        <end position="872"/>
    </location>
</feature>
<keyword evidence="7 8" id="KW-0472">Membrane</keyword>
<reference evidence="10 11" key="1">
    <citation type="journal article" date="2014" name="Appl. Environ. Microbiol.">
        <title>Comparative Genome Analysis of 'Candidatus Methanoplasma termitum' Indicates a New Mode of Energy Metabolism in the Seventh Order of Methanogens.</title>
        <authorList>
            <person name="Lang K."/>
            <person name="Schuldes J."/>
            <person name="Klingl A."/>
            <person name="Poehlein A."/>
            <person name="Daniel R."/>
            <person name="Brune A."/>
        </authorList>
    </citation>
    <scope>NUCLEOTIDE SEQUENCE [LARGE SCALE GENOMIC DNA]</scope>
    <source>
        <strain evidence="11">Mpt1</strain>
    </source>
</reference>
<dbReference type="KEGG" id="mear:Mpt1_c02220"/>
<dbReference type="EMBL" id="CP010070">
    <property type="protein sequence ID" value="AIZ56122.1"/>
    <property type="molecule type" value="Genomic_DNA"/>
</dbReference>